<accession>A0A7X9YJ73</accession>
<dbReference type="AlphaFoldDB" id="A0A7X9YJ73"/>
<protein>
    <submittedName>
        <fullName evidence="1">Uncharacterized protein</fullName>
    </submittedName>
</protein>
<reference evidence="1 2" key="1">
    <citation type="submission" date="2020-04" db="EMBL/GenBank/DDBJ databases">
        <title>Collinsella sp. KGMB02528 nov., an anaerobic actinobacterium isolated from human feces.</title>
        <authorList>
            <person name="Han K.-I."/>
            <person name="Eom M.K."/>
            <person name="Kim J.-S."/>
            <person name="Lee K.C."/>
            <person name="Suh M.K."/>
            <person name="Park S.-H."/>
            <person name="Lee J.H."/>
            <person name="Kang S.W."/>
            <person name="Park J.-E."/>
            <person name="Oh B.S."/>
            <person name="Yu S.Y."/>
            <person name="Choi S.-H."/>
            <person name="Lee D.H."/>
            <person name="Yoon H."/>
            <person name="Kim B.-Y."/>
            <person name="Lee J.H."/>
            <person name="Lee J.-S."/>
        </authorList>
    </citation>
    <scope>NUCLEOTIDE SEQUENCE [LARGE SCALE GENOMIC DNA]</scope>
    <source>
        <strain evidence="1 2">KGMB02528</strain>
    </source>
</reference>
<organism evidence="1 2">
    <name type="scientific">Collinsella acetigenes</name>
    <dbReference type="NCBI Taxonomy" id="2713419"/>
    <lineage>
        <taxon>Bacteria</taxon>
        <taxon>Bacillati</taxon>
        <taxon>Actinomycetota</taxon>
        <taxon>Coriobacteriia</taxon>
        <taxon>Coriobacteriales</taxon>
        <taxon>Coriobacteriaceae</taxon>
        <taxon>Collinsella</taxon>
    </lineage>
</organism>
<proteinExistence type="predicted"/>
<keyword evidence="2" id="KW-1185">Reference proteome</keyword>
<comment type="caution">
    <text evidence="1">The sequence shown here is derived from an EMBL/GenBank/DDBJ whole genome shotgun (WGS) entry which is preliminary data.</text>
</comment>
<evidence type="ECO:0000313" key="2">
    <source>
        <dbReference type="Proteomes" id="UP000546970"/>
    </source>
</evidence>
<name>A0A7X9YJ73_9ACTN</name>
<dbReference type="EMBL" id="JABBCP010000004">
    <property type="protein sequence ID" value="NMF55908.1"/>
    <property type="molecule type" value="Genomic_DNA"/>
</dbReference>
<gene>
    <name evidence="1" type="ORF">HF320_06160</name>
</gene>
<evidence type="ECO:0000313" key="1">
    <source>
        <dbReference type="EMBL" id="NMF55908.1"/>
    </source>
</evidence>
<sequence length="63" mass="6910">MILQGYQAGANAVVSNPGVLYKSRAEDGDDVDVLKMAGELAVVSQWGYSRSHFIADEDYCNRQ</sequence>
<dbReference type="Proteomes" id="UP000546970">
    <property type="component" value="Unassembled WGS sequence"/>
</dbReference>
<dbReference type="RefSeq" id="WP_169277545.1">
    <property type="nucleotide sequence ID" value="NZ_JABBCP010000004.1"/>
</dbReference>